<keyword evidence="5" id="KW-1185">Reference proteome</keyword>
<dbReference type="Gene3D" id="2.60.40.640">
    <property type="match status" value="2"/>
</dbReference>
<keyword evidence="2" id="KW-0732">Signal</keyword>
<feature type="chain" id="PRO_5040325471" description="Arrestin C-terminal-like domain-containing protein" evidence="2">
    <location>
        <begin position="19"/>
        <end position="367"/>
    </location>
</feature>
<dbReference type="InterPro" id="IPR050357">
    <property type="entry name" value="Arrestin_domain-protein"/>
</dbReference>
<evidence type="ECO:0000259" key="3">
    <source>
        <dbReference type="SMART" id="SM01017"/>
    </source>
</evidence>
<proteinExistence type="inferred from homology"/>
<dbReference type="InterPro" id="IPR014752">
    <property type="entry name" value="Arrestin-like_C"/>
</dbReference>
<dbReference type="InterPro" id="IPR014756">
    <property type="entry name" value="Ig_E-set"/>
</dbReference>
<dbReference type="EMBL" id="CANHGI010000002">
    <property type="protein sequence ID" value="CAI5443164.1"/>
    <property type="molecule type" value="Genomic_DNA"/>
</dbReference>
<evidence type="ECO:0000256" key="1">
    <source>
        <dbReference type="ARBA" id="ARBA00005298"/>
    </source>
</evidence>
<protein>
    <recommendedName>
        <fullName evidence="3">Arrestin C-terminal-like domain-containing protein</fullName>
    </recommendedName>
</protein>
<evidence type="ECO:0000256" key="2">
    <source>
        <dbReference type="SAM" id="SignalP"/>
    </source>
</evidence>
<dbReference type="InterPro" id="IPR011021">
    <property type="entry name" value="Arrestin-like_N"/>
</dbReference>
<name>A0A9P1IDD4_9PELO</name>
<dbReference type="GO" id="GO:0015031">
    <property type="term" value="P:protein transport"/>
    <property type="evidence" value="ECO:0007669"/>
    <property type="project" value="TreeGrafter"/>
</dbReference>
<evidence type="ECO:0000313" key="5">
    <source>
        <dbReference type="Proteomes" id="UP001152747"/>
    </source>
</evidence>
<feature type="domain" description="Arrestin C-terminal-like" evidence="3">
    <location>
        <begin position="177"/>
        <end position="328"/>
    </location>
</feature>
<dbReference type="GO" id="GO:0005737">
    <property type="term" value="C:cytoplasm"/>
    <property type="evidence" value="ECO:0007669"/>
    <property type="project" value="TreeGrafter"/>
</dbReference>
<comment type="caution">
    <text evidence="4">The sequence shown here is derived from an EMBL/GenBank/DDBJ whole genome shotgun (WGS) entry which is preliminary data.</text>
</comment>
<evidence type="ECO:0000313" key="4">
    <source>
        <dbReference type="EMBL" id="CAI5443164.1"/>
    </source>
</evidence>
<dbReference type="Pfam" id="PF00339">
    <property type="entry name" value="Arrestin_N"/>
    <property type="match status" value="1"/>
</dbReference>
<reference evidence="4" key="1">
    <citation type="submission" date="2022-11" db="EMBL/GenBank/DDBJ databases">
        <authorList>
            <person name="Kikuchi T."/>
        </authorList>
    </citation>
    <scope>NUCLEOTIDE SEQUENCE</scope>
    <source>
        <strain evidence="4">PS1010</strain>
    </source>
</reference>
<dbReference type="InterPro" id="IPR011022">
    <property type="entry name" value="Arrestin_C-like"/>
</dbReference>
<feature type="signal peptide" evidence="2">
    <location>
        <begin position="1"/>
        <end position="18"/>
    </location>
</feature>
<gene>
    <name evidence="4" type="ORF">CAMP_LOCUS5801</name>
</gene>
<dbReference type="OrthoDB" id="2333384at2759"/>
<dbReference type="SMART" id="SM01017">
    <property type="entry name" value="Arrestin_C"/>
    <property type="match status" value="1"/>
</dbReference>
<accession>A0A9P1IDD4</accession>
<organism evidence="4 5">
    <name type="scientific">Caenorhabditis angaria</name>
    <dbReference type="NCBI Taxonomy" id="860376"/>
    <lineage>
        <taxon>Eukaryota</taxon>
        <taxon>Metazoa</taxon>
        <taxon>Ecdysozoa</taxon>
        <taxon>Nematoda</taxon>
        <taxon>Chromadorea</taxon>
        <taxon>Rhabditida</taxon>
        <taxon>Rhabditina</taxon>
        <taxon>Rhabditomorpha</taxon>
        <taxon>Rhabditoidea</taxon>
        <taxon>Rhabditidae</taxon>
        <taxon>Peloderinae</taxon>
        <taxon>Caenorhabditis</taxon>
    </lineage>
</organism>
<dbReference type="Pfam" id="PF02752">
    <property type="entry name" value="Arrestin_C"/>
    <property type="match status" value="1"/>
</dbReference>
<sequence>MIPKILLLCVIFLHFSQAIIIYPRGTFKIVLDNKNEVYAAGDDVKGNLVLTTPGNSVINNVALRFVGEAYAQATYGEKFGSYRSDVPTFFNESKIFVNQQLLDKSKEFKYPFSFKIPANSLTSAEAFPAKIRYGLELIIGGTDDEIEIPVRYLITVINGIDLSKSDEYSKAASCQASDFGVNIKATIEKTGFVDGENIPVKVEIDNQSNDKTDYIHAKLVVNKTSISKKNGKTFKFGDAAPIPEDSREIRTREYDTTFKLDMISVPPKSKGTFTLLAKNFEPTIPSYAPKTLPPFLKINHRFEIIVKSANKKNTISCSIPVTIGVVPTKDVKSKKPSEYLGDGKDVLINSWEHVQEGFKPKYPKFKF</sequence>
<dbReference type="PANTHER" id="PTHR11188">
    <property type="entry name" value="ARRESTIN DOMAIN CONTAINING PROTEIN"/>
    <property type="match status" value="1"/>
</dbReference>
<dbReference type="SUPFAM" id="SSF81296">
    <property type="entry name" value="E set domains"/>
    <property type="match status" value="2"/>
</dbReference>
<dbReference type="PANTHER" id="PTHR11188:SF83">
    <property type="entry name" value="ARRESTIN C-TERMINAL-LIKE DOMAIN-CONTAINING PROTEIN"/>
    <property type="match status" value="1"/>
</dbReference>
<dbReference type="AlphaFoldDB" id="A0A9P1IDD4"/>
<comment type="similarity">
    <text evidence="1">Belongs to the arrestin family.</text>
</comment>
<dbReference type="Proteomes" id="UP001152747">
    <property type="component" value="Unassembled WGS sequence"/>
</dbReference>